<name>A0ABW7ND55_9BACT</name>
<accession>A0ABW7ND55</accession>
<organism evidence="1 2">
    <name type="scientific">Marinoscillum luteum</name>
    <dbReference type="NCBI Taxonomy" id="861051"/>
    <lineage>
        <taxon>Bacteria</taxon>
        <taxon>Pseudomonadati</taxon>
        <taxon>Bacteroidota</taxon>
        <taxon>Cytophagia</taxon>
        <taxon>Cytophagales</taxon>
        <taxon>Reichenbachiellaceae</taxon>
        <taxon>Marinoscillum</taxon>
    </lineage>
</organism>
<dbReference type="EMBL" id="JBIPKE010000020">
    <property type="protein sequence ID" value="MFH6985562.1"/>
    <property type="molecule type" value="Genomic_DNA"/>
</dbReference>
<evidence type="ECO:0000313" key="1">
    <source>
        <dbReference type="EMBL" id="MFH6985562.1"/>
    </source>
</evidence>
<proteinExistence type="predicted"/>
<reference evidence="1 2" key="1">
    <citation type="journal article" date="2013" name="Int. J. Syst. Evol. Microbiol.">
        <title>Marinoscillum luteum sp. nov., isolated from marine sediment.</title>
        <authorList>
            <person name="Cha I.T."/>
            <person name="Park S.J."/>
            <person name="Kim S.J."/>
            <person name="Kim J.G."/>
            <person name="Jung M.Y."/>
            <person name="Shin K.S."/>
            <person name="Kwon K.K."/>
            <person name="Yang S.H."/>
            <person name="Seo Y.S."/>
            <person name="Rhee S.K."/>
        </authorList>
    </citation>
    <scope>NUCLEOTIDE SEQUENCE [LARGE SCALE GENOMIC DNA]</scope>
    <source>
        <strain evidence="1 2">KCTC 23939</strain>
    </source>
</reference>
<sequence>MGDQKVKSNARKKGNRHQTTMLEYFKILLRKLSFNSRLFRKEYRKTFRYLEPSDQDRLREWLRKGPENTKIQ</sequence>
<keyword evidence="2" id="KW-1185">Reference proteome</keyword>
<comment type="caution">
    <text evidence="1">The sequence shown here is derived from an EMBL/GenBank/DDBJ whole genome shotgun (WGS) entry which is preliminary data.</text>
</comment>
<evidence type="ECO:0000313" key="2">
    <source>
        <dbReference type="Proteomes" id="UP001610063"/>
    </source>
</evidence>
<gene>
    <name evidence="1" type="ORF">ACHKAR_19070</name>
</gene>
<dbReference type="Proteomes" id="UP001610063">
    <property type="component" value="Unassembled WGS sequence"/>
</dbReference>
<protein>
    <submittedName>
        <fullName evidence="1">Uncharacterized protein</fullName>
    </submittedName>
</protein>
<dbReference type="RefSeq" id="WP_395418986.1">
    <property type="nucleotide sequence ID" value="NZ_JBIPKE010000020.1"/>
</dbReference>